<dbReference type="SUPFAM" id="SSF109755">
    <property type="entry name" value="PhoU-like"/>
    <property type="match status" value="1"/>
</dbReference>
<dbReference type="Gene3D" id="1.20.58.220">
    <property type="entry name" value="Phosphate transport system protein phou homolog 2, domain 2"/>
    <property type="match status" value="1"/>
</dbReference>
<comment type="caution">
    <text evidence="2">The sequence shown here is derived from an EMBL/GenBank/DDBJ whole genome shotgun (WGS) entry which is preliminary data.</text>
</comment>
<organism evidence="2 3">
    <name type="scientific">Novosphingobium arvoryzae</name>
    <dbReference type="NCBI Taxonomy" id="1256514"/>
    <lineage>
        <taxon>Bacteria</taxon>
        <taxon>Pseudomonadati</taxon>
        <taxon>Pseudomonadota</taxon>
        <taxon>Alphaproteobacteria</taxon>
        <taxon>Sphingomonadales</taxon>
        <taxon>Sphingomonadaceae</taxon>
        <taxon>Novosphingobium</taxon>
    </lineage>
</organism>
<reference evidence="2" key="2">
    <citation type="submission" date="2020-09" db="EMBL/GenBank/DDBJ databases">
        <authorList>
            <person name="Sun Q."/>
            <person name="Kim S."/>
        </authorList>
    </citation>
    <scope>NUCLEOTIDE SEQUENCE</scope>
    <source>
        <strain evidence="2">KCTC 32422</strain>
    </source>
</reference>
<keyword evidence="3" id="KW-1185">Reference proteome</keyword>
<dbReference type="InterPro" id="IPR018445">
    <property type="entry name" value="Put_Phosphate_transp_reg"/>
</dbReference>
<sequence>MFGWFQRLLPKSGDFFVLFERHAASMVGAAEALVQLTHGEGDRSAHLRAIHDFEHAADEVIRQTLHEVRQTFLTPFDRGAITALSGAMDDTIDEMNAASSAIELFEITQFDPAMKEIAQLSLDASRLIAEAVPLLRDVERNGHRLHELTGRIVQLEGQVDGLHDSGMKIAFQAQKINPDPIAFVVTRELYKRLERIADAFEDVANEIDSLVIDHA</sequence>
<comment type="similarity">
    <text evidence="1">Belongs to the UPF0111 family.</text>
</comment>
<dbReference type="EMBL" id="BMZD01000002">
    <property type="protein sequence ID" value="GGZ92981.1"/>
    <property type="molecule type" value="Genomic_DNA"/>
</dbReference>
<evidence type="ECO:0000313" key="3">
    <source>
        <dbReference type="Proteomes" id="UP000634139"/>
    </source>
</evidence>
<accession>A0A918RBI4</accession>
<dbReference type="AlphaFoldDB" id="A0A918RBI4"/>
<evidence type="ECO:0000313" key="2">
    <source>
        <dbReference type="EMBL" id="GGZ92981.1"/>
    </source>
</evidence>
<evidence type="ECO:0000256" key="1">
    <source>
        <dbReference type="ARBA" id="ARBA00008591"/>
    </source>
</evidence>
<dbReference type="InterPro" id="IPR038078">
    <property type="entry name" value="PhoU-like_sf"/>
</dbReference>
<dbReference type="PANTHER" id="PTHR37298:SF1">
    <property type="entry name" value="UPF0111 PROTEIN YKAA"/>
    <property type="match status" value="1"/>
</dbReference>
<name>A0A918RBI4_9SPHN</name>
<dbReference type="PANTHER" id="PTHR37298">
    <property type="entry name" value="UPF0111 PROTEIN YKAA"/>
    <property type="match status" value="1"/>
</dbReference>
<protein>
    <submittedName>
        <fullName evidence="2">Nuclease PIN</fullName>
    </submittedName>
</protein>
<reference evidence="2" key="1">
    <citation type="journal article" date="2014" name="Int. J. Syst. Evol. Microbiol.">
        <title>Complete genome sequence of Corynebacterium casei LMG S-19264T (=DSM 44701T), isolated from a smear-ripened cheese.</title>
        <authorList>
            <consortium name="US DOE Joint Genome Institute (JGI-PGF)"/>
            <person name="Walter F."/>
            <person name="Albersmeier A."/>
            <person name="Kalinowski J."/>
            <person name="Ruckert C."/>
        </authorList>
    </citation>
    <scope>NUCLEOTIDE SEQUENCE</scope>
    <source>
        <strain evidence="2">KCTC 32422</strain>
    </source>
</reference>
<dbReference type="InterPro" id="IPR052912">
    <property type="entry name" value="UPF0111_domain"/>
</dbReference>
<proteinExistence type="inferred from homology"/>
<dbReference type="Proteomes" id="UP000634139">
    <property type="component" value="Unassembled WGS sequence"/>
</dbReference>
<dbReference type="RefSeq" id="WP_189539408.1">
    <property type="nucleotide sequence ID" value="NZ_BMZD01000002.1"/>
</dbReference>
<gene>
    <name evidence="2" type="ORF">GCM10011617_10890</name>
</gene>
<dbReference type="Pfam" id="PF01865">
    <property type="entry name" value="PhoU_div"/>
    <property type="match status" value="1"/>
</dbReference>